<evidence type="ECO:0000256" key="6">
    <source>
        <dbReference type="ARBA" id="ARBA00023136"/>
    </source>
</evidence>
<feature type="compositionally biased region" description="Low complexity" evidence="9">
    <location>
        <begin position="11"/>
        <end position="25"/>
    </location>
</feature>
<feature type="transmembrane region" description="Helical" evidence="10">
    <location>
        <begin position="650"/>
        <end position="670"/>
    </location>
</feature>
<evidence type="ECO:0000256" key="8">
    <source>
        <dbReference type="RuleBase" id="RU361262"/>
    </source>
</evidence>
<feature type="compositionally biased region" description="Basic and acidic residues" evidence="9">
    <location>
        <begin position="913"/>
        <end position="930"/>
    </location>
</feature>
<proteinExistence type="inferred from homology"/>
<comment type="caution">
    <text evidence="7">Lacks conserved residue(s) required for the propagation of feature annotation.</text>
</comment>
<comment type="function">
    <text evidence="8">Lipolytic acyl hydrolase (LAH).</text>
</comment>
<gene>
    <name evidence="12" type="ORF">SVIM_LOCUS332903</name>
</gene>
<feature type="active site" description="Nucleophile" evidence="7">
    <location>
        <position position="184"/>
    </location>
</feature>
<evidence type="ECO:0000256" key="7">
    <source>
        <dbReference type="PROSITE-ProRule" id="PRU01161"/>
    </source>
</evidence>
<feature type="transmembrane region" description="Helical" evidence="10">
    <location>
        <begin position="829"/>
        <end position="850"/>
    </location>
</feature>
<comment type="similarity">
    <text evidence="8">Belongs to the patatin family.</text>
</comment>
<dbReference type="Pfam" id="PF01734">
    <property type="entry name" value="Patatin"/>
    <property type="match status" value="1"/>
</dbReference>
<dbReference type="PANTHER" id="PTHR21229:SF1">
    <property type="entry name" value="GH17801P"/>
    <property type="match status" value="1"/>
</dbReference>
<dbReference type="EC" id="3.1.1.-" evidence="8"/>
<dbReference type="GO" id="GO:0005794">
    <property type="term" value="C:Golgi apparatus"/>
    <property type="evidence" value="ECO:0007669"/>
    <property type="project" value="TreeGrafter"/>
</dbReference>
<dbReference type="EMBL" id="CAADRP010001719">
    <property type="protein sequence ID" value="VFU50119.1"/>
    <property type="molecule type" value="Genomic_DNA"/>
</dbReference>
<feature type="short sequence motif" description="DGA/G" evidence="7">
    <location>
        <begin position="300"/>
        <end position="302"/>
    </location>
</feature>
<evidence type="ECO:0000256" key="4">
    <source>
        <dbReference type="ARBA" id="ARBA00022989"/>
    </source>
</evidence>
<dbReference type="GO" id="GO:0016042">
    <property type="term" value="P:lipid catabolic process"/>
    <property type="evidence" value="ECO:0007669"/>
    <property type="project" value="UniProtKB-UniRule"/>
</dbReference>
<feature type="active site" description="Proton acceptor" evidence="7">
    <location>
        <position position="300"/>
    </location>
</feature>
<keyword evidence="6 10" id="KW-0472">Membrane</keyword>
<feature type="compositionally biased region" description="Basic residues" evidence="9">
    <location>
        <begin position="1"/>
        <end position="10"/>
    </location>
</feature>
<evidence type="ECO:0000313" key="12">
    <source>
        <dbReference type="EMBL" id="VFU50119.1"/>
    </source>
</evidence>
<evidence type="ECO:0000256" key="1">
    <source>
        <dbReference type="ARBA" id="ARBA00004141"/>
    </source>
</evidence>
<comment type="subcellular location">
    <subcellularLocation>
        <location evidence="1">Membrane</location>
        <topology evidence="1">Multi-pass membrane protein</topology>
    </subcellularLocation>
</comment>
<feature type="transmembrane region" description="Helical" evidence="10">
    <location>
        <begin position="682"/>
        <end position="699"/>
    </location>
</feature>
<feature type="compositionally biased region" description="Acidic residues" evidence="9">
    <location>
        <begin position="938"/>
        <end position="951"/>
    </location>
</feature>
<keyword evidence="7 8" id="KW-0442">Lipid degradation</keyword>
<reference evidence="12" key="1">
    <citation type="submission" date="2019-03" db="EMBL/GenBank/DDBJ databases">
        <authorList>
            <person name="Mank J."/>
            <person name="Almeida P."/>
        </authorList>
    </citation>
    <scope>NUCLEOTIDE SEQUENCE</scope>
    <source>
        <strain evidence="12">78183</strain>
    </source>
</reference>
<dbReference type="SUPFAM" id="SSF52151">
    <property type="entry name" value="FabD/lysophospholipase-like"/>
    <property type="match status" value="1"/>
</dbReference>
<comment type="domain">
    <text evidence="8">The nitrogen atoms of the two glycine residues in the GGXR motif define the oxyanion hole, and stabilize the oxyanion that forms during the nucleophilic attack by the catalytic serine during substrate cleavage.</text>
</comment>
<keyword evidence="2 10" id="KW-0812">Transmembrane</keyword>
<feature type="compositionally biased region" description="Polar residues" evidence="9">
    <location>
        <begin position="95"/>
        <end position="104"/>
    </location>
</feature>
<dbReference type="InterPro" id="IPR009637">
    <property type="entry name" value="GPR107/GPR108-like"/>
</dbReference>
<keyword evidence="5 7" id="KW-0443">Lipid metabolism</keyword>
<feature type="region of interest" description="Disordered" evidence="9">
    <location>
        <begin position="65"/>
        <end position="104"/>
    </location>
</feature>
<dbReference type="PANTHER" id="PTHR21229">
    <property type="entry name" value="LUNG SEVEN TRANSMEMBRANE RECEPTOR"/>
    <property type="match status" value="1"/>
</dbReference>
<dbReference type="Gene3D" id="3.40.1090.10">
    <property type="entry name" value="Cytosolic phospholipase A2 catalytic domain"/>
    <property type="match status" value="1"/>
</dbReference>
<feature type="transmembrane region" description="Helical" evidence="10">
    <location>
        <begin position="745"/>
        <end position="764"/>
    </location>
</feature>
<name>A0A6N2MPS6_SALVM</name>
<dbReference type="FunFam" id="3.40.1090.10:FF:000028">
    <property type="entry name" value="Patatin"/>
    <property type="match status" value="1"/>
</dbReference>
<evidence type="ECO:0000256" key="9">
    <source>
        <dbReference type="SAM" id="MobiDB-lite"/>
    </source>
</evidence>
<feature type="region of interest" description="Disordered" evidence="9">
    <location>
        <begin position="905"/>
        <end position="951"/>
    </location>
</feature>
<keyword evidence="7 8" id="KW-0378">Hydrolase</keyword>
<evidence type="ECO:0000256" key="3">
    <source>
        <dbReference type="ARBA" id="ARBA00022729"/>
    </source>
</evidence>
<feature type="transmembrane region" description="Helical" evidence="10">
    <location>
        <begin position="784"/>
        <end position="808"/>
    </location>
</feature>
<evidence type="ECO:0000256" key="2">
    <source>
        <dbReference type="ARBA" id="ARBA00022692"/>
    </source>
</evidence>
<dbReference type="CDD" id="cd07224">
    <property type="entry name" value="Pat_like"/>
    <property type="match status" value="1"/>
</dbReference>
<evidence type="ECO:0000256" key="5">
    <source>
        <dbReference type="ARBA" id="ARBA00023098"/>
    </source>
</evidence>
<feature type="domain" description="PNPLA" evidence="11">
    <location>
        <begin position="149"/>
        <end position="314"/>
    </location>
</feature>
<organism evidence="12">
    <name type="scientific">Salix viminalis</name>
    <name type="common">Common osier</name>
    <name type="synonym">Basket willow</name>
    <dbReference type="NCBI Taxonomy" id="40686"/>
    <lineage>
        <taxon>Eukaryota</taxon>
        <taxon>Viridiplantae</taxon>
        <taxon>Streptophyta</taxon>
        <taxon>Embryophyta</taxon>
        <taxon>Tracheophyta</taxon>
        <taxon>Spermatophyta</taxon>
        <taxon>Magnoliopsida</taxon>
        <taxon>eudicotyledons</taxon>
        <taxon>Gunneridae</taxon>
        <taxon>Pentapetalae</taxon>
        <taxon>rosids</taxon>
        <taxon>fabids</taxon>
        <taxon>Malpighiales</taxon>
        <taxon>Salicaceae</taxon>
        <taxon>Saliceae</taxon>
        <taxon>Salix</taxon>
    </lineage>
</organism>
<dbReference type="InterPro" id="IPR016035">
    <property type="entry name" value="Acyl_Trfase/lysoPLipase"/>
</dbReference>
<evidence type="ECO:0000256" key="10">
    <source>
        <dbReference type="SAM" id="Phobius"/>
    </source>
</evidence>
<feature type="transmembrane region" description="Helical" evidence="10">
    <location>
        <begin position="711"/>
        <end position="733"/>
    </location>
</feature>
<dbReference type="InterPro" id="IPR002641">
    <property type="entry name" value="PNPLA_dom"/>
</dbReference>
<dbReference type="GO" id="GO:0016020">
    <property type="term" value="C:membrane"/>
    <property type="evidence" value="ECO:0007669"/>
    <property type="project" value="UniProtKB-SubCell"/>
</dbReference>
<feature type="transmembrane region" description="Helical" evidence="10">
    <location>
        <begin position="862"/>
        <end position="886"/>
    </location>
</feature>
<feature type="region of interest" description="Disordered" evidence="9">
    <location>
        <begin position="1"/>
        <end position="25"/>
    </location>
</feature>
<evidence type="ECO:0000259" key="11">
    <source>
        <dbReference type="PROSITE" id="PS51635"/>
    </source>
</evidence>
<sequence length="951" mass="106086">MLFKKKKPKGPKFSSSDSMAPPSLSSLLPHAHHSFFPPRNPNLTHRYMLSLLPSHSLSFAARFSSDKRNDSTTGNGITYPPAQPPEPPKPEKQSVLKSTNKSNYNGTVDYEERIGAVMEDEVEPDVIWEQRVKDIEAEKERPVVTSPGFSFSAAGLLFPYHLGVAHLLIEKGYIKETTPLAGSSAGAIVCATIASGASMHEALRATKILAEDCRLKGTAFRLGAVLRDVLEKFLPDDVHIRSNGRVRVAVTQILWRPRGLLVDQFDSKEDLINAVVTSSFIPGYLAPRPATMFRNRLCIDGGLTLFMPPTSAAQTVRICAFPANRMGLQGIGISPDCNPENRASPRELFNWALEPAEDHVLDRLFELGYSDAAVWAAENPVQNVVQDDSPLIENGSVVTVILIRQTLMFAKLCFSHTPSFLVPTKLLVWIPKQICRHHLPSRPHQSKMGMNFSLQTHIFLLILTILLKPGNASIHVYNQESLNEVGNSYLLSGGSEGIFSSSDSRSFVRFDNITFWRPKSAAKSRGLIQVVVFEAADRNNIGGSAYGGQRSICCTSDLSKLQGCKQGEVLRIPSANDLNWPIILKLHFSRNSLSTSMKNHEEVRISKTGMYNLFFIACDPKLKGVVMSGKTVWRNSNGYLPGRMAPLMRFYVFMSLVYFLLAVIWFTQYIRFRKDILQLQHCISVVVGLGLFQMILWYLEYANFNSTGMRPVVLTSWVVTVGAVRKTIARLLVLCVSMGYGVVRPTLGGLTSKVLLLGITYFLASELLDITEYVGTINDLSGRARLLLVLPDALLDAFIILWIFTALSRTLEQLQVKRSAVKLDIYRKFSNALAAVVFVSVAWIGYELYFKATDPFNERWQSAWIITAFWDVLAFALLCVICYLWAPSQSSQRYAYSEELGEEFDEEEAQSLTREKPDGDISLVETKDKSGGGTHVFDDEDDGEAEEDKRE</sequence>
<keyword evidence="4 10" id="KW-1133">Transmembrane helix</keyword>
<dbReference type="InterPro" id="IPR053937">
    <property type="entry name" value="GOST_TM"/>
</dbReference>
<accession>A0A6N2MPS6</accession>
<dbReference type="AlphaFoldDB" id="A0A6N2MPS6"/>
<protein>
    <recommendedName>
        <fullName evidence="8">Patatin</fullName>
        <ecNumber evidence="8">3.1.1.-</ecNumber>
    </recommendedName>
</protein>
<feature type="short sequence motif" description="GXSXG" evidence="7">
    <location>
        <begin position="182"/>
        <end position="186"/>
    </location>
</feature>
<dbReference type="Pfam" id="PF06814">
    <property type="entry name" value="GOST_TM"/>
    <property type="match status" value="1"/>
</dbReference>
<keyword evidence="3" id="KW-0732">Signal</keyword>
<dbReference type="GO" id="GO:0016787">
    <property type="term" value="F:hydrolase activity"/>
    <property type="evidence" value="ECO:0007669"/>
    <property type="project" value="UniProtKB-UniRule"/>
</dbReference>
<dbReference type="PROSITE" id="PS51635">
    <property type="entry name" value="PNPLA"/>
    <property type="match status" value="1"/>
</dbReference>